<proteinExistence type="predicted"/>
<dbReference type="Proteomes" id="UP001164539">
    <property type="component" value="Chromosome 9"/>
</dbReference>
<evidence type="ECO:0000313" key="2">
    <source>
        <dbReference type="Proteomes" id="UP001164539"/>
    </source>
</evidence>
<reference evidence="1 2" key="1">
    <citation type="journal article" date="2023" name="Science">
        <title>Complex scaffold remodeling in plant triterpene biosynthesis.</title>
        <authorList>
            <person name="De La Pena R."/>
            <person name="Hodgson H."/>
            <person name="Liu J.C."/>
            <person name="Stephenson M.J."/>
            <person name="Martin A.C."/>
            <person name="Owen C."/>
            <person name="Harkess A."/>
            <person name="Leebens-Mack J."/>
            <person name="Jimenez L.E."/>
            <person name="Osbourn A."/>
            <person name="Sattely E.S."/>
        </authorList>
    </citation>
    <scope>NUCLEOTIDE SEQUENCE [LARGE SCALE GENOMIC DNA]</scope>
    <source>
        <strain evidence="2">cv. JPN11</strain>
        <tissue evidence="1">Leaf</tissue>
    </source>
</reference>
<accession>A0ACC1XH46</accession>
<dbReference type="EMBL" id="CM051402">
    <property type="protein sequence ID" value="KAJ4710237.1"/>
    <property type="molecule type" value="Genomic_DNA"/>
</dbReference>
<organism evidence="1 2">
    <name type="scientific">Melia azedarach</name>
    <name type="common">Chinaberry tree</name>
    <dbReference type="NCBI Taxonomy" id="155640"/>
    <lineage>
        <taxon>Eukaryota</taxon>
        <taxon>Viridiplantae</taxon>
        <taxon>Streptophyta</taxon>
        <taxon>Embryophyta</taxon>
        <taxon>Tracheophyta</taxon>
        <taxon>Spermatophyta</taxon>
        <taxon>Magnoliopsida</taxon>
        <taxon>eudicotyledons</taxon>
        <taxon>Gunneridae</taxon>
        <taxon>Pentapetalae</taxon>
        <taxon>rosids</taxon>
        <taxon>malvids</taxon>
        <taxon>Sapindales</taxon>
        <taxon>Meliaceae</taxon>
        <taxon>Melia</taxon>
    </lineage>
</organism>
<keyword evidence="2" id="KW-1185">Reference proteome</keyword>
<protein>
    <submittedName>
        <fullName evidence="1">Transposon protein, putative, CACTA, En/Spm sub-class</fullName>
    </submittedName>
</protein>
<gene>
    <name evidence="1" type="ORF">OWV82_016447</name>
</gene>
<evidence type="ECO:0000313" key="1">
    <source>
        <dbReference type="EMBL" id="KAJ4710237.1"/>
    </source>
</evidence>
<sequence>MDRSWMQLQDRLSQEYVDGINSFMKVAKKCADATNCIRCPCIRCLNVLIYPLDVVDHHLYQFGISPTYCTWVYHGENCQPNSRGGGKHFYSLIEPVNYLLPK</sequence>
<name>A0ACC1XH46_MELAZ</name>
<comment type="caution">
    <text evidence="1">The sequence shown here is derived from an EMBL/GenBank/DDBJ whole genome shotgun (WGS) entry which is preliminary data.</text>
</comment>